<organism evidence="2 3">
    <name type="scientific">Chondromyces crocatus</name>
    <dbReference type="NCBI Taxonomy" id="52"/>
    <lineage>
        <taxon>Bacteria</taxon>
        <taxon>Pseudomonadati</taxon>
        <taxon>Myxococcota</taxon>
        <taxon>Polyangia</taxon>
        <taxon>Polyangiales</taxon>
        <taxon>Polyangiaceae</taxon>
        <taxon>Chondromyces</taxon>
    </lineage>
</organism>
<dbReference type="Pfam" id="PF01872">
    <property type="entry name" value="RibD_C"/>
    <property type="match status" value="1"/>
</dbReference>
<dbReference type="InterPro" id="IPR050765">
    <property type="entry name" value="Riboflavin_Biosynth_HTPR"/>
</dbReference>
<dbReference type="Gene3D" id="3.40.430.10">
    <property type="entry name" value="Dihydrofolate Reductase, subunit A"/>
    <property type="match status" value="1"/>
</dbReference>
<proteinExistence type="predicted"/>
<dbReference type="AlphaFoldDB" id="A0A0K1ENA5"/>
<evidence type="ECO:0000259" key="1">
    <source>
        <dbReference type="Pfam" id="PF01872"/>
    </source>
</evidence>
<dbReference type="PANTHER" id="PTHR38011:SF11">
    <property type="entry name" value="2,5-DIAMINO-6-RIBOSYLAMINO-4(3H)-PYRIMIDINONE 5'-PHOSPHATE REDUCTASE"/>
    <property type="match status" value="1"/>
</dbReference>
<dbReference type="InterPro" id="IPR002734">
    <property type="entry name" value="RibDG_C"/>
</dbReference>
<evidence type="ECO:0000313" key="3">
    <source>
        <dbReference type="Proteomes" id="UP000067626"/>
    </source>
</evidence>
<accession>A0A0K1ENA5</accession>
<protein>
    <submittedName>
        <fullName evidence="2">Deaminase</fullName>
    </submittedName>
</protein>
<dbReference type="PANTHER" id="PTHR38011">
    <property type="entry name" value="DIHYDROFOLATE REDUCTASE FAMILY PROTEIN (AFU_ORTHOLOGUE AFUA_8G06820)"/>
    <property type="match status" value="1"/>
</dbReference>
<sequence>MRRLTYFVATSLDGFIASPEGAFDAFLMRGDHIEALVREFPETLPGPALKAMGISPDNATFDTVVMGWNTFAAGFPEGVRDPYPHLRQFVCSRRHAAEEASGEVVVSKEDPLDLVRRLKSESSERDVWLCGGGLLAAHVAEEIDRLVLKVHPILLGAGIPLFASNAYVRRAFRLESTRAFASGVVMNSYQRA</sequence>
<dbReference type="SUPFAM" id="SSF53597">
    <property type="entry name" value="Dihydrofolate reductase-like"/>
    <property type="match status" value="1"/>
</dbReference>
<dbReference type="STRING" id="52.CMC5_063350"/>
<gene>
    <name evidence="2" type="ORF">CMC5_063350</name>
</gene>
<dbReference type="EMBL" id="CP012159">
    <property type="protein sequence ID" value="AKT42112.1"/>
    <property type="molecule type" value="Genomic_DNA"/>
</dbReference>
<dbReference type="InterPro" id="IPR024072">
    <property type="entry name" value="DHFR-like_dom_sf"/>
</dbReference>
<dbReference type="GO" id="GO:0009231">
    <property type="term" value="P:riboflavin biosynthetic process"/>
    <property type="evidence" value="ECO:0007669"/>
    <property type="project" value="InterPro"/>
</dbReference>
<dbReference type="OrthoDB" id="2313602at2"/>
<dbReference type="RefSeq" id="WP_050433788.1">
    <property type="nucleotide sequence ID" value="NZ_CP012159.1"/>
</dbReference>
<dbReference type="KEGG" id="ccro:CMC5_063350"/>
<name>A0A0K1ENA5_CHOCO</name>
<dbReference type="PATRIC" id="fig|52.7.peg.6965"/>
<reference evidence="2 3" key="1">
    <citation type="submission" date="2015-07" db="EMBL/GenBank/DDBJ databases">
        <title>Genome analysis of myxobacterium Chondromyces crocatus Cm c5 reveals a high potential for natural compound synthesis and the genetic basis for the loss of fruiting body formation.</title>
        <authorList>
            <person name="Zaburannyi N."/>
            <person name="Bunk B."/>
            <person name="Maier J."/>
            <person name="Overmann J."/>
            <person name="Mueller R."/>
        </authorList>
    </citation>
    <scope>NUCLEOTIDE SEQUENCE [LARGE SCALE GENOMIC DNA]</scope>
    <source>
        <strain evidence="2 3">Cm c5</strain>
    </source>
</reference>
<dbReference type="GO" id="GO:0008703">
    <property type="term" value="F:5-amino-6-(5-phosphoribosylamino)uracil reductase activity"/>
    <property type="evidence" value="ECO:0007669"/>
    <property type="project" value="InterPro"/>
</dbReference>
<keyword evidence="3" id="KW-1185">Reference proteome</keyword>
<evidence type="ECO:0000313" key="2">
    <source>
        <dbReference type="EMBL" id="AKT42112.1"/>
    </source>
</evidence>
<feature type="domain" description="Bacterial bifunctional deaminase-reductase C-terminal" evidence="1">
    <location>
        <begin position="4"/>
        <end position="185"/>
    </location>
</feature>
<dbReference type="Proteomes" id="UP000067626">
    <property type="component" value="Chromosome"/>
</dbReference>